<dbReference type="InterPro" id="IPR004146">
    <property type="entry name" value="DC1"/>
</dbReference>
<sequence>MEINCFSHEHPLVLVDPVTGDEGFKDYCSGCHEVVEGSCYNCGKCGVFLHKKCAELPREINHPLHHLHPLVLSKLPYGSFGGFCCHICRKGNGFSYNCSSCNFDLDLRCAMCPQFVKGDFQKLQHFSHDHPLIFVEDIDFHDHPLIFVEDIDFARTIVCSGCQRPMSSPFYCCLDCTFYLHKKCAELPLDISHPSHRKHPLFLLAKPRLHQEKCSCFFCISDGGFVYYCSLCEFGIRVKDTFSHEHLLLLVEDISDESGQANCSRCRDPIQGSRYSCEKCSFFLHKKCFELQLEINHPLHLQHPLILYDDQVPLPINHFRFCCNVCMKKTGSTYRCTSCDFNLDISCAAHPKLIAGDFQKLQHFSHCHPLIFVEDIDFDDVCSGCQKPMSSPFYCCPYCKFYLHKKCTELPLEINHPCHRKHSLLLLPNPPPHQEECSCHWCEESYRGFVYYCSLCEFGFKATDAFLETIIAKTHEHPLNPISATISFTCNACGIDGKQFCFTCTKCSLIVHTDCISVQRTIKITRHRHRLSHIYFLREKETRRRECNICHDEVNVEYGSYFCSDCNYFAHVNCAIDKYLLEEDKEEGEVEDENQLSNDLSDISCAFRGIKLGEIKHFAHEHNLIFSDHGAEDGKNCEACMRSISTSFYYCAQYVTFAVFGAAGLATAVMLVRAPCAFIVMKFLTLVLLGDMSTPFTSTTNTREGPFVKLGLPVRYDRPHSHSVTLVRIDFNPPSCNECGKHCRDLALQCVQSNCRYIRHFKCTSTRYVVINT</sequence>
<evidence type="ECO:0008006" key="10">
    <source>
        <dbReference type="Google" id="ProtNLM"/>
    </source>
</evidence>
<feature type="domain" description="Zinc finger PHD-type" evidence="7">
    <location>
        <begin position="381"/>
        <end position="443"/>
    </location>
</feature>
<evidence type="ECO:0000256" key="1">
    <source>
        <dbReference type="ARBA" id="ARBA00022723"/>
    </source>
</evidence>
<dbReference type="SUPFAM" id="SSF57889">
    <property type="entry name" value="Cysteine-rich domain"/>
    <property type="match status" value="7"/>
</dbReference>
<dbReference type="InterPro" id="IPR001965">
    <property type="entry name" value="Znf_PHD"/>
</dbReference>
<evidence type="ECO:0000313" key="9">
    <source>
        <dbReference type="Proteomes" id="UP001054252"/>
    </source>
</evidence>
<dbReference type="InterPro" id="IPR002219">
    <property type="entry name" value="PKC_DAG/PE"/>
</dbReference>
<evidence type="ECO:0000259" key="6">
    <source>
        <dbReference type="SMART" id="SM00109"/>
    </source>
</evidence>
<dbReference type="EMBL" id="BPVZ01000011">
    <property type="protein sequence ID" value="GKU97274.1"/>
    <property type="molecule type" value="Genomic_DNA"/>
</dbReference>
<evidence type="ECO:0000259" key="7">
    <source>
        <dbReference type="SMART" id="SM00249"/>
    </source>
</evidence>
<keyword evidence="3" id="KW-0863">Zinc-finger</keyword>
<evidence type="ECO:0000313" key="8">
    <source>
        <dbReference type="EMBL" id="GKU97274.1"/>
    </source>
</evidence>
<feature type="domain" description="Phorbol-ester/DAG-type" evidence="6">
    <location>
        <begin position="720"/>
        <end position="769"/>
    </location>
</feature>
<accession>A0AAV5IHZ9</accession>
<keyword evidence="9" id="KW-1185">Reference proteome</keyword>
<feature type="domain" description="Phorbol-ester/DAG-type" evidence="6">
    <location>
        <begin position="368"/>
        <end position="418"/>
    </location>
</feature>
<organism evidence="8 9">
    <name type="scientific">Rubroshorea leprosula</name>
    <dbReference type="NCBI Taxonomy" id="152421"/>
    <lineage>
        <taxon>Eukaryota</taxon>
        <taxon>Viridiplantae</taxon>
        <taxon>Streptophyta</taxon>
        <taxon>Embryophyta</taxon>
        <taxon>Tracheophyta</taxon>
        <taxon>Spermatophyta</taxon>
        <taxon>Magnoliopsida</taxon>
        <taxon>eudicotyledons</taxon>
        <taxon>Gunneridae</taxon>
        <taxon>Pentapetalae</taxon>
        <taxon>rosids</taxon>
        <taxon>malvids</taxon>
        <taxon>Malvales</taxon>
        <taxon>Dipterocarpaceae</taxon>
        <taxon>Rubroshorea</taxon>
    </lineage>
</organism>
<evidence type="ECO:0000256" key="4">
    <source>
        <dbReference type="ARBA" id="ARBA00022833"/>
    </source>
</evidence>
<dbReference type="SMART" id="SM00249">
    <property type="entry name" value="PHD"/>
    <property type="match status" value="5"/>
</dbReference>
<feature type="domain" description="Zinc finger PHD-type" evidence="7">
    <location>
        <begin position="489"/>
        <end position="567"/>
    </location>
</feature>
<feature type="domain" description="Zinc finger PHD-type" evidence="7">
    <location>
        <begin position="262"/>
        <end position="327"/>
    </location>
</feature>
<reference evidence="8 9" key="1">
    <citation type="journal article" date="2021" name="Commun. Biol.">
        <title>The genome of Shorea leprosula (Dipterocarpaceae) highlights the ecological relevance of drought in aseasonal tropical rainforests.</title>
        <authorList>
            <person name="Ng K.K.S."/>
            <person name="Kobayashi M.J."/>
            <person name="Fawcett J.A."/>
            <person name="Hatakeyama M."/>
            <person name="Paape T."/>
            <person name="Ng C.H."/>
            <person name="Ang C.C."/>
            <person name="Tnah L.H."/>
            <person name="Lee C.T."/>
            <person name="Nishiyama T."/>
            <person name="Sese J."/>
            <person name="O'Brien M.J."/>
            <person name="Copetti D."/>
            <person name="Mohd Noor M.I."/>
            <person name="Ong R.C."/>
            <person name="Putra M."/>
            <person name="Sireger I.Z."/>
            <person name="Indrioko S."/>
            <person name="Kosugi Y."/>
            <person name="Izuno A."/>
            <person name="Isagi Y."/>
            <person name="Lee S.L."/>
            <person name="Shimizu K.K."/>
        </authorList>
    </citation>
    <scope>NUCLEOTIDE SEQUENCE [LARGE SCALE GENOMIC DNA]</scope>
    <source>
        <strain evidence="8">214</strain>
    </source>
</reference>
<dbReference type="Pfam" id="PF03107">
    <property type="entry name" value="C1_2"/>
    <property type="match status" value="7"/>
</dbReference>
<keyword evidence="4" id="KW-0862">Zinc</keyword>
<dbReference type="PANTHER" id="PTHR46288">
    <property type="entry name" value="PHORBOL-ESTER/DAG-TYPE DOMAIN-CONTAINING PROTEIN"/>
    <property type="match status" value="1"/>
</dbReference>
<protein>
    <recommendedName>
        <fullName evidence="10">Phorbol-ester/DAG-type domain-containing protein</fullName>
    </recommendedName>
</protein>
<evidence type="ECO:0000256" key="2">
    <source>
        <dbReference type="ARBA" id="ARBA00022737"/>
    </source>
</evidence>
<dbReference type="PANTHER" id="PTHR46288:SF27">
    <property type="entry name" value="CYSTEINE_HISTIDINE-RICH C1 DOMAIN FAMILY PROTEIN"/>
    <property type="match status" value="1"/>
</dbReference>
<keyword evidence="5" id="KW-0472">Membrane</keyword>
<feature type="domain" description="Zinc finger PHD-type" evidence="7">
    <location>
        <begin position="27"/>
        <end position="89"/>
    </location>
</feature>
<feature type="domain" description="Phorbol-ester/DAG-type" evidence="6">
    <location>
        <begin position="141"/>
        <end position="193"/>
    </location>
</feature>
<keyword evidence="2" id="KW-0677">Repeat</keyword>
<dbReference type="AlphaFoldDB" id="A0AAV5IHZ9"/>
<gene>
    <name evidence="8" type="ORF">SLEP1_g10442</name>
</gene>
<dbReference type="Proteomes" id="UP001054252">
    <property type="component" value="Unassembled WGS sequence"/>
</dbReference>
<feature type="transmembrane region" description="Helical" evidence="5">
    <location>
        <begin position="647"/>
        <end position="672"/>
    </location>
</feature>
<evidence type="ECO:0000256" key="3">
    <source>
        <dbReference type="ARBA" id="ARBA00022771"/>
    </source>
</evidence>
<keyword evidence="5" id="KW-0812">Transmembrane</keyword>
<proteinExistence type="predicted"/>
<comment type="caution">
    <text evidence="8">The sequence shown here is derived from an EMBL/GenBank/DDBJ whole genome shotgun (WGS) entry which is preliminary data.</text>
</comment>
<name>A0AAV5IHZ9_9ROSI</name>
<evidence type="ECO:0000256" key="5">
    <source>
        <dbReference type="SAM" id="Phobius"/>
    </source>
</evidence>
<feature type="domain" description="Zinc finger PHD-type" evidence="7">
    <location>
        <begin position="158"/>
        <end position="220"/>
    </location>
</feature>
<dbReference type="GO" id="GO:0008270">
    <property type="term" value="F:zinc ion binding"/>
    <property type="evidence" value="ECO:0007669"/>
    <property type="project" value="UniProtKB-KW"/>
</dbReference>
<feature type="domain" description="Phorbol-ester/DAG-type" evidence="6">
    <location>
        <begin position="244"/>
        <end position="294"/>
    </location>
</feature>
<keyword evidence="5" id="KW-1133">Transmembrane helix</keyword>
<keyword evidence="1" id="KW-0479">Metal-binding</keyword>
<dbReference type="SMART" id="SM00109">
    <property type="entry name" value="C1"/>
    <property type="match status" value="4"/>
</dbReference>
<dbReference type="InterPro" id="IPR046349">
    <property type="entry name" value="C1-like_sf"/>
</dbReference>